<name>A0ABT0XRJ2_9ACTN</name>
<feature type="domain" description="AB hydrolase-1" evidence="1">
    <location>
        <begin position="12"/>
        <end position="257"/>
    </location>
</feature>
<reference evidence="2 3" key="1">
    <citation type="submission" date="2022-06" db="EMBL/GenBank/DDBJ databases">
        <title>Actinoplanes abujensis sp. nov., isolated from Nigerian arid soil.</title>
        <authorList>
            <person name="Ding P."/>
        </authorList>
    </citation>
    <scope>NUCLEOTIDE SEQUENCE [LARGE SCALE GENOMIC DNA]</scope>
    <source>
        <strain evidence="3">TRM88002</strain>
    </source>
</reference>
<dbReference type="SUPFAM" id="SSF53474">
    <property type="entry name" value="alpha/beta-Hydrolases"/>
    <property type="match status" value="1"/>
</dbReference>
<dbReference type="InterPro" id="IPR050228">
    <property type="entry name" value="Carboxylesterase_BioH"/>
</dbReference>
<protein>
    <submittedName>
        <fullName evidence="2">Alpha/beta hydrolase</fullName>
    </submittedName>
</protein>
<evidence type="ECO:0000259" key="1">
    <source>
        <dbReference type="Pfam" id="PF12697"/>
    </source>
</evidence>
<dbReference type="EMBL" id="JAMQOL010000003">
    <property type="protein sequence ID" value="MCM4076393.1"/>
    <property type="molecule type" value="Genomic_DNA"/>
</dbReference>
<dbReference type="Proteomes" id="UP001523216">
    <property type="component" value="Unassembled WGS sequence"/>
</dbReference>
<evidence type="ECO:0000313" key="3">
    <source>
        <dbReference type="Proteomes" id="UP001523216"/>
    </source>
</evidence>
<keyword evidence="3" id="KW-1185">Reference proteome</keyword>
<keyword evidence="2" id="KW-0378">Hydrolase</keyword>
<dbReference type="InterPro" id="IPR000073">
    <property type="entry name" value="AB_hydrolase_1"/>
</dbReference>
<dbReference type="PANTHER" id="PTHR43194:SF2">
    <property type="entry name" value="PEROXISOMAL MEMBRANE PROTEIN LPX1"/>
    <property type="match status" value="1"/>
</dbReference>
<dbReference type="InterPro" id="IPR029058">
    <property type="entry name" value="AB_hydrolase_fold"/>
</dbReference>
<dbReference type="GO" id="GO:0016787">
    <property type="term" value="F:hydrolase activity"/>
    <property type="evidence" value="ECO:0007669"/>
    <property type="project" value="UniProtKB-KW"/>
</dbReference>
<organism evidence="2 3">
    <name type="scientific">Paractinoplanes hotanensis</name>
    <dbReference type="NCBI Taxonomy" id="2906497"/>
    <lineage>
        <taxon>Bacteria</taxon>
        <taxon>Bacillati</taxon>
        <taxon>Actinomycetota</taxon>
        <taxon>Actinomycetes</taxon>
        <taxon>Micromonosporales</taxon>
        <taxon>Micromonosporaceae</taxon>
        <taxon>Paractinoplanes</taxon>
    </lineage>
</organism>
<evidence type="ECO:0000313" key="2">
    <source>
        <dbReference type="EMBL" id="MCM4076393.1"/>
    </source>
</evidence>
<sequence>MNKIPMAAARTVVFIHGLWIHSGSWQPWQELFAGRGYETHAPGWPGDAESVAATRADPTGMHGVGVEEATDAYAKFLAGLDERPILVGHSFGGLIAQKLLDRDLAAGAVTISPAPIKGVRAVPFSLLRSAFPVLRSPANRGRAVALTEKQFAYGFGNALAPAESADIYRRVAIPAPGRPLFEVSSANFTRDAPSAVDTARAGRAPLLMIACGRDHTVPAVVVRGAHRLYAGSRTDLVEFPDRGHSAPLDRGWRELAETSLTWIGTHTA</sequence>
<accession>A0ABT0XRJ2</accession>
<dbReference type="RefSeq" id="WP_251796300.1">
    <property type="nucleotide sequence ID" value="NZ_JAMQOL010000003.1"/>
</dbReference>
<dbReference type="Gene3D" id="3.40.50.1820">
    <property type="entry name" value="alpha/beta hydrolase"/>
    <property type="match status" value="1"/>
</dbReference>
<gene>
    <name evidence="2" type="ORF">LXN57_02315</name>
</gene>
<comment type="caution">
    <text evidence="2">The sequence shown here is derived from an EMBL/GenBank/DDBJ whole genome shotgun (WGS) entry which is preliminary data.</text>
</comment>
<dbReference type="PANTHER" id="PTHR43194">
    <property type="entry name" value="HYDROLASE ALPHA/BETA FOLD FAMILY"/>
    <property type="match status" value="1"/>
</dbReference>
<dbReference type="Pfam" id="PF12697">
    <property type="entry name" value="Abhydrolase_6"/>
    <property type="match status" value="1"/>
</dbReference>
<proteinExistence type="predicted"/>